<dbReference type="InterPro" id="IPR000073">
    <property type="entry name" value="AB_hydrolase_1"/>
</dbReference>
<feature type="domain" description="AB hydrolase-1" evidence="2">
    <location>
        <begin position="36"/>
        <end position="245"/>
    </location>
</feature>
<reference evidence="4" key="1">
    <citation type="journal article" date="2019" name="Int. J. Syst. Evol. Microbiol.">
        <title>The Global Catalogue of Microorganisms (GCM) 10K type strain sequencing project: providing services to taxonomists for standard genome sequencing and annotation.</title>
        <authorList>
            <consortium name="The Broad Institute Genomics Platform"/>
            <consortium name="The Broad Institute Genome Sequencing Center for Infectious Disease"/>
            <person name="Wu L."/>
            <person name="Ma J."/>
        </authorList>
    </citation>
    <scope>NUCLEOTIDE SEQUENCE [LARGE SCALE GENOMIC DNA]</scope>
    <source>
        <strain evidence="4">CGMCC 4.7289</strain>
    </source>
</reference>
<dbReference type="PANTHER" id="PTHR43798">
    <property type="entry name" value="MONOACYLGLYCEROL LIPASE"/>
    <property type="match status" value="1"/>
</dbReference>
<dbReference type="RefSeq" id="WP_275978347.1">
    <property type="nucleotide sequence ID" value="NZ_JAMZDZ010000001.1"/>
</dbReference>
<dbReference type="EMBL" id="JBHSAY010000015">
    <property type="protein sequence ID" value="MFC4134305.1"/>
    <property type="molecule type" value="Genomic_DNA"/>
</dbReference>
<dbReference type="Proteomes" id="UP001595816">
    <property type="component" value="Unassembled WGS sequence"/>
</dbReference>
<accession>A0ABV8LU24</accession>
<keyword evidence="4" id="KW-1185">Reference proteome</keyword>
<name>A0ABV8LU24_9ACTN</name>
<gene>
    <name evidence="3" type="ORF">ACFOZ4_27155</name>
</gene>
<keyword evidence="1 3" id="KW-0378">Hydrolase</keyword>
<dbReference type="GO" id="GO:0016787">
    <property type="term" value="F:hydrolase activity"/>
    <property type="evidence" value="ECO:0007669"/>
    <property type="project" value="UniProtKB-KW"/>
</dbReference>
<dbReference type="PANTHER" id="PTHR43798:SF31">
    <property type="entry name" value="AB HYDROLASE SUPERFAMILY PROTEIN YCLE"/>
    <property type="match status" value="1"/>
</dbReference>
<dbReference type="InterPro" id="IPR050266">
    <property type="entry name" value="AB_hydrolase_sf"/>
</dbReference>
<protein>
    <submittedName>
        <fullName evidence="3">Alpha/beta hydrolase</fullName>
    </submittedName>
</protein>
<evidence type="ECO:0000313" key="3">
    <source>
        <dbReference type="EMBL" id="MFC4134305.1"/>
    </source>
</evidence>
<organism evidence="3 4">
    <name type="scientific">Hamadaea flava</name>
    <dbReference type="NCBI Taxonomy" id="1742688"/>
    <lineage>
        <taxon>Bacteria</taxon>
        <taxon>Bacillati</taxon>
        <taxon>Actinomycetota</taxon>
        <taxon>Actinomycetes</taxon>
        <taxon>Micromonosporales</taxon>
        <taxon>Micromonosporaceae</taxon>
        <taxon>Hamadaea</taxon>
    </lineage>
</organism>
<dbReference type="Gene3D" id="3.40.50.1820">
    <property type="entry name" value="alpha/beta hydrolase"/>
    <property type="match status" value="1"/>
</dbReference>
<dbReference type="Pfam" id="PF12697">
    <property type="entry name" value="Abhydrolase_6"/>
    <property type="match status" value="1"/>
</dbReference>
<proteinExistence type="predicted"/>
<evidence type="ECO:0000313" key="4">
    <source>
        <dbReference type="Proteomes" id="UP001595816"/>
    </source>
</evidence>
<sequence>MTVSVLRLKEWAHPVAPVRREVLSATPELDEGRPPVLFVPGFGHGAWAYAEHWLEHTASRGFPAYAVSPRGHGASEAAPKADLRAYAHDVVQVAASLPRKAVLAGHGAGALVVTHALARYPARAAVLLSPVLGGVSTALRNPGLVLPALFGGGLRLPAGQLFSRELPVAAARAYAKRLGRASTRAQWQLLRGVTPERAVGDPPVLVVGSPDDKIVSPSALKDAARAYGGAPLLFPGMGHDLMLDARWREPIDATLDWLEKSH</sequence>
<dbReference type="InterPro" id="IPR029058">
    <property type="entry name" value="AB_hydrolase_fold"/>
</dbReference>
<comment type="caution">
    <text evidence="3">The sequence shown here is derived from an EMBL/GenBank/DDBJ whole genome shotgun (WGS) entry which is preliminary data.</text>
</comment>
<evidence type="ECO:0000259" key="2">
    <source>
        <dbReference type="Pfam" id="PF12697"/>
    </source>
</evidence>
<evidence type="ECO:0000256" key="1">
    <source>
        <dbReference type="ARBA" id="ARBA00022801"/>
    </source>
</evidence>
<dbReference type="SUPFAM" id="SSF53474">
    <property type="entry name" value="alpha/beta-Hydrolases"/>
    <property type="match status" value="1"/>
</dbReference>